<sequence>MANRQKLAQIIGERLSFVGIEWASKKVRMLDYACGPGFLNKIFAQHVSSIKAVDAAPEMMDTYKTNFDSFGIAPEKVESAVGSLLSEPSSLAGEEYQGFDLVTVGAALHHFPSAADAVRLLAGRPEPGGVLCTQDLHTSYDKHRAAESNGGGKRPYGSEEADVRGFMQKGRGVRFQIRETGWGVGD</sequence>
<dbReference type="SUPFAM" id="SSF53335">
    <property type="entry name" value="S-adenosyl-L-methionine-dependent methyltransferases"/>
    <property type="match status" value="1"/>
</dbReference>
<dbReference type="OrthoDB" id="3647at2759"/>
<comment type="caution">
    <text evidence="2">The sequence shown here is derived from an EMBL/GenBank/DDBJ whole genome shotgun (WGS) entry which is preliminary data.</text>
</comment>
<dbReference type="EMBL" id="QGDH01000104">
    <property type="protein sequence ID" value="RAR07168.1"/>
    <property type="molecule type" value="Genomic_DNA"/>
</dbReference>
<gene>
    <name evidence="2" type="ORF">DDE83_006605</name>
</gene>
<dbReference type="GO" id="GO:0008757">
    <property type="term" value="F:S-adenosylmethionine-dependent methyltransferase activity"/>
    <property type="evidence" value="ECO:0007669"/>
    <property type="project" value="InterPro"/>
</dbReference>
<dbReference type="Proteomes" id="UP000249619">
    <property type="component" value="Unassembled WGS sequence"/>
</dbReference>
<dbReference type="Pfam" id="PF08241">
    <property type="entry name" value="Methyltransf_11"/>
    <property type="match status" value="1"/>
</dbReference>
<reference evidence="3" key="1">
    <citation type="submission" date="2018-05" db="EMBL/GenBank/DDBJ databases">
        <title>Draft genome sequence of Stemphylium lycopersici strain CIDEFI 213.</title>
        <authorList>
            <person name="Medina R."/>
            <person name="Franco M.E.E."/>
            <person name="Lucentini C.G."/>
            <person name="Saparrat M.C.N."/>
            <person name="Balatti P.A."/>
        </authorList>
    </citation>
    <scope>NUCLEOTIDE SEQUENCE [LARGE SCALE GENOMIC DNA]</scope>
    <source>
        <strain evidence="3">CIDEFI 213</strain>
    </source>
</reference>
<dbReference type="Gene3D" id="3.40.50.150">
    <property type="entry name" value="Vaccinia Virus protein VP39"/>
    <property type="match status" value="1"/>
</dbReference>
<dbReference type="STRING" id="183478.A0A364MYW7"/>
<evidence type="ECO:0000259" key="1">
    <source>
        <dbReference type="Pfam" id="PF08241"/>
    </source>
</evidence>
<dbReference type="InterPro" id="IPR013216">
    <property type="entry name" value="Methyltransf_11"/>
</dbReference>
<protein>
    <submittedName>
        <fullName evidence="2">S-adenosyl-l-methionine-dependent methyltransferase</fullName>
    </submittedName>
</protein>
<dbReference type="AlphaFoldDB" id="A0A364MYW7"/>
<dbReference type="InterPro" id="IPR029063">
    <property type="entry name" value="SAM-dependent_MTases_sf"/>
</dbReference>
<keyword evidence="3" id="KW-1185">Reference proteome</keyword>
<feature type="domain" description="Methyltransferase type 11" evidence="1">
    <location>
        <begin position="30"/>
        <end position="132"/>
    </location>
</feature>
<proteinExistence type="predicted"/>
<name>A0A364MYW7_STELY</name>
<keyword evidence="2" id="KW-0489">Methyltransferase</keyword>
<evidence type="ECO:0000313" key="2">
    <source>
        <dbReference type="EMBL" id="RAR07168.1"/>
    </source>
</evidence>
<keyword evidence="2" id="KW-0808">Transferase</keyword>
<organism evidence="2 3">
    <name type="scientific">Stemphylium lycopersici</name>
    <name type="common">Tomato gray leaf spot disease fungus</name>
    <name type="synonym">Thyrospora lycopersici</name>
    <dbReference type="NCBI Taxonomy" id="183478"/>
    <lineage>
        <taxon>Eukaryota</taxon>
        <taxon>Fungi</taxon>
        <taxon>Dikarya</taxon>
        <taxon>Ascomycota</taxon>
        <taxon>Pezizomycotina</taxon>
        <taxon>Dothideomycetes</taxon>
        <taxon>Pleosporomycetidae</taxon>
        <taxon>Pleosporales</taxon>
        <taxon>Pleosporineae</taxon>
        <taxon>Pleosporaceae</taxon>
        <taxon>Stemphylium</taxon>
    </lineage>
</organism>
<accession>A0A364MYW7</accession>
<dbReference type="GO" id="GO:0032259">
    <property type="term" value="P:methylation"/>
    <property type="evidence" value="ECO:0007669"/>
    <property type="project" value="UniProtKB-KW"/>
</dbReference>
<dbReference type="PANTHER" id="PTHR43861">
    <property type="entry name" value="TRANS-ACONITATE 2-METHYLTRANSFERASE-RELATED"/>
    <property type="match status" value="1"/>
</dbReference>
<evidence type="ECO:0000313" key="3">
    <source>
        <dbReference type="Proteomes" id="UP000249619"/>
    </source>
</evidence>